<reference evidence="3" key="1">
    <citation type="submission" date="2022-05" db="EMBL/GenBank/DDBJ databases">
        <title>Jatrophihabitans sp. SB3-54 whole genome sequence.</title>
        <authorList>
            <person name="Suh M.K."/>
            <person name="Eom M.K."/>
            <person name="Kim J.S."/>
            <person name="Kim H.S."/>
            <person name="Do H.E."/>
            <person name="Shin Y.K."/>
            <person name="Lee J.-S."/>
        </authorList>
    </citation>
    <scope>NUCLEOTIDE SEQUENCE</scope>
    <source>
        <strain evidence="3">SB3-54</strain>
    </source>
</reference>
<evidence type="ECO:0000313" key="4">
    <source>
        <dbReference type="Proteomes" id="UP001164693"/>
    </source>
</evidence>
<dbReference type="PANTHER" id="PTHR43767:SF1">
    <property type="entry name" value="NONRIBOSOMAL PEPTIDE SYNTHASE PES1 (EUROFUNG)-RELATED"/>
    <property type="match status" value="1"/>
</dbReference>
<keyword evidence="4" id="KW-1185">Reference proteome</keyword>
<organism evidence="3 4">
    <name type="scientific">Jatrophihabitans cynanchi</name>
    <dbReference type="NCBI Taxonomy" id="2944128"/>
    <lineage>
        <taxon>Bacteria</taxon>
        <taxon>Bacillati</taxon>
        <taxon>Actinomycetota</taxon>
        <taxon>Actinomycetes</taxon>
        <taxon>Jatrophihabitantales</taxon>
        <taxon>Jatrophihabitantaceae</taxon>
        <taxon>Jatrophihabitans</taxon>
    </lineage>
</organism>
<dbReference type="Pfam" id="PF13193">
    <property type="entry name" value="AMP-binding_C"/>
    <property type="match status" value="1"/>
</dbReference>
<sequence>MTGELRDVVTTAERELEYIAGGLWDDSLLADRVAAHAAATPNAPAVRDDYGVVANYAQLDRDASRVATLLAELGVRPGDVVALQLPNWYASAAIAVGATRAGAVVNPMLPSYRERELRHMLRIAQTSVIFTPGRYRSFDNDRLAESLRAELPLLRHHLVVTPDLDALPGLADARDRQAASPRPASAVAELIFTSGTEAEPKAVMHTERTLNCNLRATWSALGMTPADSVWMPAPIGHSTGFNHGLRLALYFGLPLLLQDVWDAGRAAALVERHRPTHTLLSSTFLRDLVAAAGNGAGDVTSLRLFGCGGAIVPPELVDAAAGVGIQCLRLYGATEFLVATWVRPGSSDAHRTFTDGLPLPGVDVEVRDAAGRAVVGETGDIYVRSASNAVGLFRDPERTGATFVDGWIRSGDLGVLDTDGGLSLTGRRKEIIIRGGLNITPREIEEVVQVLPAVRTVVVAGVTDERLGEITCAFVVLEPGSSLAFDELAEHLQSQGLARFKWPQRLEIVAEMPTTATGKIRKHVLIEQLRTGTPSTQAAPASTNPSSV</sequence>
<dbReference type="Gene3D" id="3.40.50.12780">
    <property type="entry name" value="N-terminal domain of ligase-like"/>
    <property type="match status" value="1"/>
</dbReference>
<dbReference type="Gene3D" id="3.30.300.30">
    <property type="match status" value="1"/>
</dbReference>
<dbReference type="InterPro" id="IPR050237">
    <property type="entry name" value="ATP-dep_AMP-bd_enzyme"/>
</dbReference>
<dbReference type="InterPro" id="IPR042099">
    <property type="entry name" value="ANL_N_sf"/>
</dbReference>
<dbReference type="Proteomes" id="UP001164693">
    <property type="component" value="Chromosome"/>
</dbReference>
<proteinExistence type="predicted"/>
<evidence type="ECO:0000313" key="3">
    <source>
        <dbReference type="EMBL" id="WAX58470.1"/>
    </source>
</evidence>
<name>A0ABY7K395_9ACTN</name>
<evidence type="ECO:0000259" key="2">
    <source>
        <dbReference type="Pfam" id="PF13193"/>
    </source>
</evidence>
<feature type="domain" description="AMP-binding enzyme C-terminal" evidence="2">
    <location>
        <begin position="443"/>
        <end position="519"/>
    </location>
</feature>
<feature type="domain" description="AMP-dependent synthetase/ligase" evidence="1">
    <location>
        <begin position="35"/>
        <end position="391"/>
    </location>
</feature>
<gene>
    <name evidence="3" type="ORF">M6B22_06820</name>
</gene>
<dbReference type="PANTHER" id="PTHR43767">
    <property type="entry name" value="LONG-CHAIN-FATTY-ACID--COA LIGASE"/>
    <property type="match status" value="1"/>
</dbReference>
<protein>
    <submittedName>
        <fullName evidence="3">AMP-binding protein</fullName>
    </submittedName>
</protein>
<dbReference type="InterPro" id="IPR000873">
    <property type="entry name" value="AMP-dep_synth/lig_dom"/>
</dbReference>
<dbReference type="SUPFAM" id="SSF56801">
    <property type="entry name" value="Acetyl-CoA synthetase-like"/>
    <property type="match status" value="1"/>
</dbReference>
<evidence type="ECO:0000259" key="1">
    <source>
        <dbReference type="Pfam" id="PF00501"/>
    </source>
</evidence>
<dbReference type="InterPro" id="IPR025110">
    <property type="entry name" value="AMP-bd_C"/>
</dbReference>
<dbReference type="InterPro" id="IPR045851">
    <property type="entry name" value="AMP-bd_C_sf"/>
</dbReference>
<accession>A0ABY7K395</accession>
<dbReference type="EMBL" id="CP097463">
    <property type="protein sequence ID" value="WAX58470.1"/>
    <property type="molecule type" value="Genomic_DNA"/>
</dbReference>
<dbReference type="RefSeq" id="WP_269445011.1">
    <property type="nucleotide sequence ID" value="NZ_CP097463.1"/>
</dbReference>
<dbReference type="Pfam" id="PF00501">
    <property type="entry name" value="AMP-binding"/>
    <property type="match status" value="1"/>
</dbReference>